<feature type="transmembrane region" description="Helical" evidence="5">
    <location>
        <begin position="49"/>
        <end position="75"/>
    </location>
</feature>
<dbReference type="RefSeq" id="XP_013380396.1">
    <property type="nucleotide sequence ID" value="XM_013524942.1"/>
</dbReference>
<dbReference type="PROSITE" id="PS00609">
    <property type="entry name" value="GLYCOSYL_HYDROL_F32"/>
    <property type="match status" value="1"/>
</dbReference>
<evidence type="ECO:0000256" key="4">
    <source>
        <dbReference type="RuleBase" id="RU362110"/>
    </source>
</evidence>
<evidence type="ECO:0000259" key="7">
    <source>
        <dbReference type="Pfam" id="PF08244"/>
    </source>
</evidence>
<reference evidence="9" key="1">
    <citation type="submission" date="2025-08" db="UniProtKB">
        <authorList>
            <consortium name="RefSeq"/>
        </authorList>
    </citation>
    <scope>IDENTIFICATION</scope>
    <source>
        <tissue evidence="9">Gonads</tissue>
    </source>
</reference>
<keyword evidence="8" id="KW-1185">Reference proteome</keyword>
<dbReference type="SMART" id="SM00640">
    <property type="entry name" value="Glyco_32"/>
    <property type="match status" value="1"/>
</dbReference>
<gene>
    <name evidence="9" type="primary">LOC106151601</name>
</gene>
<dbReference type="InterPro" id="IPR013320">
    <property type="entry name" value="ConA-like_dom_sf"/>
</dbReference>
<sequence length="582" mass="66472">MENIEYHRLAASEDDGSVPKETKISPWIGRKSKWKKCFRKISYYRRSKLNSFMTLLCVVTFCCCCLVALVLAIVFSGKSKSATYDETPWFRPQYHYTPKKNWMNDPNGLIYHNGEYELYFQYNPYGSHWGHMSWGHAKSKDMVHWEQQPVALMEADGVMIFSGSAVVDTNNTSGFGNKTHPPLVALYTGFVESDKIQDQRVAYSNDNGMSWINYENNPVLDRHSENFRDPKVFWHPPTKSWCMLAVLAQKHTILFYTSVNLIDWTLASEFIPSPSTGVSIEGNWECPDLFPLKVIGAANQIKWILKVDTSGNRTEMSRTGAQYFIGEFNGTHFVAGGKSQWLDSGMDFYASNTWNNRYSHDGRMIIIGWACNWYYSENIPTSPFRGMMSIPRVLSLLPYGDGLRLAQQPIQELQSLRGDPITFAPNPVVTAEGYAVQFNTNHVRSLEIFLNVTVLSRDELKEFGLKLMKGPSQELVIGWRSDDQSFFINRTASGIVDMAPHFPVVNCTQVPLNQDGRMWAQIFLDWCSVEVFVNGGVVTFTDLFFPDTNQDIMEFYWTGAKDAITYDLGGYEMTSIWKKAKN</sequence>
<evidence type="ECO:0000259" key="6">
    <source>
        <dbReference type="Pfam" id="PF00251"/>
    </source>
</evidence>
<evidence type="ECO:0000313" key="8">
    <source>
        <dbReference type="Proteomes" id="UP000085678"/>
    </source>
</evidence>
<dbReference type="CDD" id="cd18622">
    <property type="entry name" value="GH32_Inu-like"/>
    <property type="match status" value="1"/>
</dbReference>
<dbReference type="SUPFAM" id="SSF49899">
    <property type="entry name" value="Concanavalin A-like lectins/glucanases"/>
    <property type="match status" value="1"/>
</dbReference>
<evidence type="ECO:0000256" key="1">
    <source>
        <dbReference type="ARBA" id="ARBA00009902"/>
    </source>
</evidence>
<protein>
    <submittedName>
        <fullName evidence="9">Uncharacterized protein LOC106151601 isoform X2</fullName>
    </submittedName>
</protein>
<dbReference type="InterPro" id="IPR001362">
    <property type="entry name" value="Glyco_hydro_32"/>
</dbReference>
<dbReference type="PANTHER" id="PTHR42800">
    <property type="entry name" value="EXOINULINASE INUD (AFU_ORTHOLOGUE AFUA_5G00480)"/>
    <property type="match status" value="1"/>
</dbReference>
<dbReference type="Pfam" id="PF00251">
    <property type="entry name" value="Glyco_hydro_32N"/>
    <property type="match status" value="1"/>
</dbReference>
<keyword evidence="5" id="KW-1133">Transmembrane helix</keyword>
<dbReference type="AlphaFoldDB" id="A0A1S3H4K3"/>
<evidence type="ECO:0000256" key="5">
    <source>
        <dbReference type="SAM" id="Phobius"/>
    </source>
</evidence>
<feature type="domain" description="Glycosyl hydrolase family 32 C-terminal" evidence="7">
    <location>
        <begin position="441"/>
        <end position="561"/>
    </location>
</feature>
<dbReference type="InterPro" id="IPR023296">
    <property type="entry name" value="Glyco_hydro_beta-prop_sf"/>
</dbReference>
<comment type="similarity">
    <text evidence="1 4">Belongs to the glycosyl hydrolase 32 family.</text>
</comment>
<dbReference type="PANTHER" id="PTHR42800:SF1">
    <property type="entry name" value="EXOINULINASE INUD (AFU_ORTHOLOGUE AFUA_5G00480)"/>
    <property type="match status" value="1"/>
</dbReference>
<evidence type="ECO:0000313" key="9">
    <source>
        <dbReference type="RefSeq" id="XP_013380396.1"/>
    </source>
</evidence>
<name>A0A1S3H4K3_LINAN</name>
<dbReference type="GO" id="GO:0004575">
    <property type="term" value="F:sucrose alpha-glucosidase activity"/>
    <property type="evidence" value="ECO:0007669"/>
    <property type="project" value="TreeGrafter"/>
</dbReference>
<keyword evidence="2 4" id="KW-0378">Hydrolase</keyword>
<dbReference type="Proteomes" id="UP000085678">
    <property type="component" value="Unplaced"/>
</dbReference>
<accession>A0A1S3H4K3</accession>
<dbReference type="InterPro" id="IPR018053">
    <property type="entry name" value="Glyco_hydro_32_AS"/>
</dbReference>
<dbReference type="STRING" id="7574.A0A1S3H4K3"/>
<organism evidence="8 9">
    <name type="scientific">Lingula anatina</name>
    <name type="common">Brachiopod</name>
    <name type="synonym">Lingula unguis</name>
    <dbReference type="NCBI Taxonomy" id="7574"/>
    <lineage>
        <taxon>Eukaryota</taxon>
        <taxon>Metazoa</taxon>
        <taxon>Spiralia</taxon>
        <taxon>Lophotrochozoa</taxon>
        <taxon>Brachiopoda</taxon>
        <taxon>Linguliformea</taxon>
        <taxon>Lingulata</taxon>
        <taxon>Lingulida</taxon>
        <taxon>Linguloidea</taxon>
        <taxon>Lingulidae</taxon>
        <taxon>Lingula</taxon>
    </lineage>
</organism>
<evidence type="ECO:0000256" key="3">
    <source>
        <dbReference type="ARBA" id="ARBA00023295"/>
    </source>
</evidence>
<dbReference type="GO" id="GO:0005737">
    <property type="term" value="C:cytoplasm"/>
    <property type="evidence" value="ECO:0007669"/>
    <property type="project" value="TreeGrafter"/>
</dbReference>
<proteinExistence type="inferred from homology"/>
<dbReference type="Pfam" id="PF08244">
    <property type="entry name" value="Glyco_hydro_32C"/>
    <property type="match status" value="1"/>
</dbReference>
<dbReference type="Gene3D" id="2.60.120.560">
    <property type="entry name" value="Exo-inulinase, domain 1"/>
    <property type="match status" value="1"/>
</dbReference>
<dbReference type="GO" id="GO:0005987">
    <property type="term" value="P:sucrose catabolic process"/>
    <property type="evidence" value="ECO:0007669"/>
    <property type="project" value="TreeGrafter"/>
</dbReference>
<keyword evidence="5" id="KW-0472">Membrane</keyword>
<keyword evidence="5" id="KW-0812">Transmembrane</keyword>
<dbReference type="GeneID" id="106151601"/>
<dbReference type="SUPFAM" id="SSF75005">
    <property type="entry name" value="Arabinanase/levansucrase/invertase"/>
    <property type="match status" value="1"/>
</dbReference>
<dbReference type="InterPro" id="IPR013148">
    <property type="entry name" value="Glyco_hydro_32_N"/>
</dbReference>
<dbReference type="InterPro" id="IPR013189">
    <property type="entry name" value="Glyco_hydro_32_C"/>
</dbReference>
<dbReference type="OrthoDB" id="202537at2759"/>
<evidence type="ECO:0000256" key="2">
    <source>
        <dbReference type="ARBA" id="ARBA00022801"/>
    </source>
</evidence>
<keyword evidence="3 4" id="KW-0326">Glycosidase</keyword>
<dbReference type="Gene3D" id="2.115.10.20">
    <property type="entry name" value="Glycosyl hydrolase domain, family 43"/>
    <property type="match status" value="1"/>
</dbReference>
<feature type="domain" description="Glycosyl hydrolase family 32 N-terminal" evidence="6">
    <location>
        <begin position="95"/>
        <end position="409"/>
    </location>
</feature>
<dbReference type="InParanoid" id="A0A1S3H4K3"/>